<evidence type="ECO:0000313" key="2">
    <source>
        <dbReference type="EMBL" id="KAL0919410.1"/>
    </source>
</evidence>
<dbReference type="PANTHER" id="PTHR47594:SF4">
    <property type="entry name" value="OS04G0475500 PROTEIN"/>
    <property type="match status" value="1"/>
</dbReference>
<dbReference type="InterPro" id="IPR044190">
    <property type="entry name" value="THA8-like"/>
</dbReference>
<evidence type="ECO:0000313" key="3">
    <source>
        <dbReference type="Proteomes" id="UP001552299"/>
    </source>
</evidence>
<keyword evidence="1" id="KW-0677">Repeat</keyword>
<dbReference type="Pfam" id="PF13041">
    <property type="entry name" value="PPR_2"/>
    <property type="match status" value="1"/>
</dbReference>
<dbReference type="InterPro" id="IPR002885">
    <property type="entry name" value="PPR_rpt"/>
</dbReference>
<evidence type="ECO:0000256" key="1">
    <source>
        <dbReference type="ARBA" id="ARBA00022737"/>
    </source>
</evidence>
<protein>
    <recommendedName>
        <fullName evidence="4">Pentatricopeptide repeat-containing protein</fullName>
    </recommendedName>
</protein>
<dbReference type="InterPro" id="IPR011990">
    <property type="entry name" value="TPR-like_helical_dom_sf"/>
</dbReference>
<dbReference type="Proteomes" id="UP001552299">
    <property type="component" value="Unassembled WGS sequence"/>
</dbReference>
<organism evidence="2 3">
    <name type="scientific">Dendrobium thyrsiflorum</name>
    <name type="common">Pinecone-like raceme dendrobium</name>
    <name type="synonym">Orchid</name>
    <dbReference type="NCBI Taxonomy" id="117978"/>
    <lineage>
        <taxon>Eukaryota</taxon>
        <taxon>Viridiplantae</taxon>
        <taxon>Streptophyta</taxon>
        <taxon>Embryophyta</taxon>
        <taxon>Tracheophyta</taxon>
        <taxon>Spermatophyta</taxon>
        <taxon>Magnoliopsida</taxon>
        <taxon>Liliopsida</taxon>
        <taxon>Asparagales</taxon>
        <taxon>Orchidaceae</taxon>
        <taxon>Epidendroideae</taxon>
        <taxon>Malaxideae</taxon>
        <taxon>Dendrobiinae</taxon>
        <taxon>Dendrobium</taxon>
    </lineage>
</organism>
<dbReference type="AlphaFoldDB" id="A0ABD0V379"/>
<dbReference type="PANTHER" id="PTHR47594">
    <property type="entry name" value="PPR CONTAINING PLANT-LIKE PROTEIN"/>
    <property type="match status" value="1"/>
</dbReference>
<proteinExistence type="predicted"/>
<comment type="caution">
    <text evidence="2">The sequence shown here is derived from an EMBL/GenBank/DDBJ whole genome shotgun (WGS) entry which is preliminary data.</text>
</comment>
<name>A0ABD0V379_DENTH</name>
<evidence type="ECO:0008006" key="4">
    <source>
        <dbReference type="Google" id="ProtNLM"/>
    </source>
</evidence>
<reference evidence="2 3" key="1">
    <citation type="journal article" date="2024" name="Plant Biotechnol. J.">
        <title>Dendrobium thyrsiflorum genome and its molecular insights into genes involved in important horticultural traits.</title>
        <authorList>
            <person name="Chen B."/>
            <person name="Wang J.Y."/>
            <person name="Zheng P.J."/>
            <person name="Li K.L."/>
            <person name="Liang Y.M."/>
            <person name="Chen X.F."/>
            <person name="Zhang C."/>
            <person name="Zhao X."/>
            <person name="He X."/>
            <person name="Zhang G.Q."/>
            <person name="Liu Z.J."/>
            <person name="Xu Q."/>
        </authorList>
    </citation>
    <scope>NUCLEOTIDE SEQUENCE [LARGE SCALE GENOMIC DNA]</scope>
    <source>
        <strain evidence="2">GZMU011</strain>
    </source>
</reference>
<dbReference type="EMBL" id="JANQDX010000009">
    <property type="protein sequence ID" value="KAL0919410.1"/>
    <property type="molecule type" value="Genomic_DNA"/>
</dbReference>
<keyword evidence="3" id="KW-1185">Reference proteome</keyword>
<accession>A0ABD0V379</accession>
<gene>
    <name evidence="2" type="ORF">M5K25_011503</name>
</gene>
<dbReference type="Gene3D" id="1.25.40.10">
    <property type="entry name" value="Tetratricopeptide repeat domain"/>
    <property type="match status" value="1"/>
</dbReference>
<sequence length="249" mass="28632">MSFRCTRFIPPIKRCFTGTLISCHTSKNPLLSAIPQSWRPQRSAMGISIITMRDRSKNRKPTQRGRYLSIEGIQAVQALKRAKVNGGLDAVAHEIETKVRRLVKFDLVSVLRELQRQGEAILAFQVFEELRLEHWYKPQVSIYVDIISVLAKSGLYEKVEQVCSYLKTECLEPDTEGFNLLMKTLLEYGFTQTAMDCFRLMKLWESEPDEHTFRILISGLESNGDKDIAIAIRAEAKKELGRPLEFFEE</sequence>